<comment type="similarity">
    <text evidence="1">Belongs to the peptidase S45 family.</text>
</comment>
<dbReference type="PANTHER" id="PTHR34218">
    <property type="entry name" value="PEPTIDASE S45 PENICILLIN AMIDASE"/>
    <property type="match status" value="1"/>
</dbReference>
<feature type="binding site" evidence="5">
    <location>
        <position position="361"/>
    </location>
    <ligand>
        <name>Ca(2+)</name>
        <dbReference type="ChEBI" id="CHEBI:29108"/>
    </ligand>
</feature>
<comment type="cofactor">
    <cofactor evidence="5">
        <name>Ca(2+)</name>
        <dbReference type="ChEBI" id="CHEBI:29108"/>
    </cofactor>
    <text evidence="5">Binds 1 Ca(2+) ion per dimer.</text>
</comment>
<dbReference type="InterPro" id="IPR043146">
    <property type="entry name" value="Penicillin_amidase_N_B-knob"/>
</dbReference>
<keyword evidence="5" id="KW-0106">Calcium</keyword>
<dbReference type="PANTHER" id="PTHR34218:SF4">
    <property type="entry name" value="ACYL-HOMOSERINE LACTONE ACYLASE QUIP"/>
    <property type="match status" value="1"/>
</dbReference>
<dbReference type="InterPro" id="IPR002692">
    <property type="entry name" value="S45"/>
</dbReference>
<dbReference type="Pfam" id="PF01804">
    <property type="entry name" value="Penicil_amidase"/>
    <property type="match status" value="1"/>
</dbReference>
<dbReference type="PIRSF" id="PIRSF001227">
    <property type="entry name" value="Pen_acylase"/>
    <property type="match status" value="1"/>
</dbReference>
<dbReference type="InterPro" id="IPR029055">
    <property type="entry name" value="Ntn_hydrolases_N"/>
</dbReference>
<protein>
    <submittedName>
        <fullName evidence="7">Penicillin acylase family protein</fullName>
    </submittedName>
</protein>
<dbReference type="InterPro" id="IPR043147">
    <property type="entry name" value="Penicillin_amidase_A-knob"/>
</dbReference>
<dbReference type="AlphaFoldDB" id="A0A939K0K8"/>
<feature type="active site" description="Nucleophile" evidence="4">
    <location>
        <position position="286"/>
    </location>
</feature>
<dbReference type="Proteomes" id="UP000664034">
    <property type="component" value="Unassembled WGS sequence"/>
</dbReference>
<comment type="caution">
    <text evidence="7">The sequence shown here is derived from an EMBL/GenBank/DDBJ whole genome shotgun (WGS) entry which is preliminary data.</text>
</comment>
<sequence length="816" mass="91748">MRILTFLLFVITASHAQNLTVRGLKQPVEVLRDGWGVNHIYAKNEHDLFFAQGYMAAQDRLFQLEMWRRQATGTVAELLGSQELKRDIGTRLFRFRPQDLDAELNRYHPRGSVIVRAFVEGINAYVTQINQTPDKLPFEFKTLNTRPGLWTPEVVISRHQGLLSNIRDELNYGRLVHLIGADSLRALQWFHPKANQNDKSPDLTLHVDGKGLMQNILELYEAFRLPVRFSKADKTMGVTMEDEALNRASKGVGMPSLQVMASLPPLTPSQAEIDAWFEEEKQFVGSNNWTISGEKSASGYPMLANDPHRAQSTPSLRYWTHLNAPGWNVIGAGEPTLPGISIGHNDYGAWGLTIFDTDNEDLYVYDINPANPNQYRYKGRWETMRTRRETIAVKGQPAQTVTLRYTRHGPVVFADAKAHKAYAVRAGWLEPGCSPYLASLRMNQARSWTEFRQACMASRVPGENMIWSDPKGTIGWQAVGLAPIRKNWTGLVPVPGDGRYEWAGFLPIAQLPHSENPKSGIIVTANNNLTPSDFPHRDAIGWVWAGPSRAQRIEEVLADGKRKTLSDFMRLQADYVALPARTLVPLLEPLSSDDGPTEQALAYLRKWNYSLDMNSVAASIYVGFETNLRRAFADLVIPDDAKPYLKTIPTKRLLDWAVSPQLIISRPINRDSLLLACVTQSVADLTKRLGPDMETWVYGQRTNKHITLTHALSDLVSDEQKKRINLGPVARGGYGETVNVTGSGLNQEHGASFRIVMDTEDWDRTMGINTPGQSGNPDSPHYRDLLPLWAENGYFPVFFSRSKIEQVTEQKTVLKP</sequence>
<proteinExistence type="inferred from homology"/>
<keyword evidence="5" id="KW-0479">Metal-binding</keyword>
<evidence type="ECO:0000256" key="1">
    <source>
        <dbReference type="ARBA" id="ARBA00006586"/>
    </source>
</evidence>
<dbReference type="RefSeq" id="WP_207363739.1">
    <property type="nucleotide sequence ID" value="NZ_JAFMYV010000002.1"/>
</dbReference>
<dbReference type="Gene3D" id="2.30.120.10">
    <property type="match status" value="1"/>
</dbReference>
<dbReference type="InterPro" id="IPR023343">
    <property type="entry name" value="Penicillin_amidase_dom1"/>
</dbReference>
<evidence type="ECO:0000256" key="2">
    <source>
        <dbReference type="ARBA" id="ARBA00022801"/>
    </source>
</evidence>
<dbReference type="GO" id="GO:0046872">
    <property type="term" value="F:metal ion binding"/>
    <property type="evidence" value="ECO:0007669"/>
    <property type="project" value="UniProtKB-KW"/>
</dbReference>
<name>A0A939K0K8_9BACT</name>
<dbReference type="Gene3D" id="3.60.20.10">
    <property type="entry name" value="Glutamine Phosphoribosylpyrophosphate, subunit 1, domain 1"/>
    <property type="match status" value="1"/>
</dbReference>
<keyword evidence="2" id="KW-0378">Hydrolase</keyword>
<reference evidence="7" key="1">
    <citation type="submission" date="2021-03" db="EMBL/GenBank/DDBJ databases">
        <title>Fibrella sp. HMF5335 genome sequencing and assembly.</title>
        <authorList>
            <person name="Kang H."/>
            <person name="Kim H."/>
            <person name="Bae S."/>
            <person name="Joh K."/>
        </authorList>
    </citation>
    <scope>NUCLEOTIDE SEQUENCE</scope>
    <source>
        <strain evidence="7">HMF5335</strain>
    </source>
</reference>
<evidence type="ECO:0000313" key="7">
    <source>
        <dbReference type="EMBL" id="MBO0936202.1"/>
    </source>
</evidence>
<gene>
    <name evidence="7" type="ORF">J2I47_06555</name>
</gene>
<keyword evidence="6" id="KW-0732">Signal</keyword>
<dbReference type="Gene3D" id="1.10.1400.10">
    <property type="match status" value="1"/>
</dbReference>
<keyword evidence="8" id="KW-1185">Reference proteome</keyword>
<dbReference type="EMBL" id="JAFMYV010000002">
    <property type="protein sequence ID" value="MBO0936202.1"/>
    <property type="molecule type" value="Genomic_DNA"/>
</dbReference>
<evidence type="ECO:0000256" key="6">
    <source>
        <dbReference type="SAM" id="SignalP"/>
    </source>
</evidence>
<dbReference type="GO" id="GO:0016811">
    <property type="term" value="F:hydrolase activity, acting on carbon-nitrogen (but not peptide) bonds, in linear amides"/>
    <property type="evidence" value="ECO:0007669"/>
    <property type="project" value="InterPro"/>
</dbReference>
<keyword evidence="3" id="KW-0865">Zymogen</keyword>
<feature type="binding site" evidence="5">
    <location>
        <position position="358"/>
    </location>
    <ligand>
        <name>Ca(2+)</name>
        <dbReference type="ChEBI" id="CHEBI:29108"/>
    </ligand>
</feature>
<feature type="chain" id="PRO_5037796055" evidence="6">
    <location>
        <begin position="17"/>
        <end position="816"/>
    </location>
</feature>
<dbReference type="GO" id="GO:0017000">
    <property type="term" value="P:antibiotic biosynthetic process"/>
    <property type="evidence" value="ECO:0007669"/>
    <property type="project" value="InterPro"/>
</dbReference>
<organism evidence="7 8">
    <name type="scientific">Fibrella rubiginis</name>
    <dbReference type="NCBI Taxonomy" id="2817060"/>
    <lineage>
        <taxon>Bacteria</taxon>
        <taxon>Pseudomonadati</taxon>
        <taxon>Bacteroidota</taxon>
        <taxon>Cytophagia</taxon>
        <taxon>Cytophagales</taxon>
        <taxon>Spirosomataceae</taxon>
        <taxon>Fibrella</taxon>
    </lineage>
</organism>
<feature type="signal peptide" evidence="6">
    <location>
        <begin position="1"/>
        <end position="16"/>
    </location>
</feature>
<evidence type="ECO:0000256" key="5">
    <source>
        <dbReference type="PIRSR" id="PIRSR001227-2"/>
    </source>
</evidence>
<feature type="binding site" evidence="5">
    <location>
        <position position="169"/>
    </location>
    <ligand>
        <name>Ca(2+)</name>
        <dbReference type="ChEBI" id="CHEBI:29108"/>
    </ligand>
</feature>
<evidence type="ECO:0000256" key="3">
    <source>
        <dbReference type="ARBA" id="ARBA00023145"/>
    </source>
</evidence>
<accession>A0A939K0K8</accession>
<dbReference type="CDD" id="cd03747">
    <property type="entry name" value="Ntn_PGA_like"/>
    <property type="match status" value="1"/>
</dbReference>
<dbReference type="Gene3D" id="1.10.439.10">
    <property type="entry name" value="Penicillin Amidohydrolase, domain 1"/>
    <property type="match status" value="1"/>
</dbReference>
<evidence type="ECO:0000256" key="4">
    <source>
        <dbReference type="PIRSR" id="PIRSR001227-1"/>
    </source>
</evidence>
<dbReference type="InterPro" id="IPR014395">
    <property type="entry name" value="Pen/GL7ACA/AHL_acylase"/>
</dbReference>
<dbReference type="SUPFAM" id="SSF56235">
    <property type="entry name" value="N-terminal nucleophile aminohydrolases (Ntn hydrolases)"/>
    <property type="match status" value="1"/>
</dbReference>
<evidence type="ECO:0000313" key="8">
    <source>
        <dbReference type="Proteomes" id="UP000664034"/>
    </source>
</evidence>